<dbReference type="CDD" id="cd00201">
    <property type="entry name" value="WW"/>
    <property type="match status" value="2"/>
</dbReference>
<dbReference type="GO" id="GO:0071004">
    <property type="term" value="C:U2-type prespliceosome"/>
    <property type="evidence" value="ECO:0007669"/>
    <property type="project" value="TreeGrafter"/>
</dbReference>
<dbReference type="GO" id="GO:0005685">
    <property type="term" value="C:U1 snRNP"/>
    <property type="evidence" value="ECO:0007669"/>
    <property type="project" value="TreeGrafter"/>
</dbReference>
<dbReference type="Gene3D" id="2.20.70.10">
    <property type="match status" value="3"/>
</dbReference>
<reference evidence="4" key="1">
    <citation type="journal article" date="2010" name="Genome Biol.">
        <title>Genome sequence of the necrotrophic plant pathogen Pythium ultimum reveals original pathogenicity mechanisms and effector repertoire.</title>
        <authorList>
            <person name="Levesque C.A."/>
            <person name="Brouwer H."/>
            <person name="Cano L."/>
            <person name="Hamilton J.P."/>
            <person name="Holt C."/>
            <person name="Huitema E."/>
            <person name="Raffaele S."/>
            <person name="Robideau G.P."/>
            <person name="Thines M."/>
            <person name="Win J."/>
            <person name="Zerillo M.M."/>
            <person name="Beakes G.W."/>
            <person name="Boore J.L."/>
            <person name="Busam D."/>
            <person name="Dumas B."/>
            <person name="Ferriera S."/>
            <person name="Fuerstenberg S.I."/>
            <person name="Gachon C.M."/>
            <person name="Gaulin E."/>
            <person name="Govers F."/>
            <person name="Grenville-Briggs L."/>
            <person name="Horner N."/>
            <person name="Hostetler J."/>
            <person name="Jiang R.H."/>
            <person name="Johnson J."/>
            <person name="Krajaejun T."/>
            <person name="Lin H."/>
            <person name="Meijer H.J."/>
            <person name="Moore B."/>
            <person name="Morris P."/>
            <person name="Phuntmart V."/>
            <person name="Puiu D."/>
            <person name="Shetty J."/>
            <person name="Stajich J.E."/>
            <person name="Tripathy S."/>
            <person name="Wawra S."/>
            <person name="van West P."/>
            <person name="Whitty B.R."/>
            <person name="Coutinho P.M."/>
            <person name="Henrissat B."/>
            <person name="Martin F."/>
            <person name="Thomas P.D."/>
            <person name="Tyler B.M."/>
            <person name="De Vries R.P."/>
            <person name="Kamoun S."/>
            <person name="Yandell M."/>
            <person name="Tisserat N."/>
            <person name="Buell C.R."/>
        </authorList>
    </citation>
    <scope>NUCLEOTIDE SEQUENCE</scope>
    <source>
        <strain evidence="4">DAOM:BR144</strain>
    </source>
</reference>
<reference evidence="4" key="2">
    <citation type="submission" date="2010-04" db="EMBL/GenBank/DDBJ databases">
        <authorList>
            <person name="Buell R."/>
            <person name="Hamilton J."/>
            <person name="Hostetler J."/>
        </authorList>
    </citation>
    <scope>NUCLEOTIDE SEQUENCE [LARGE SCALE GENOMIC DNA]</scope>
    <source>
        <strain evidence="4">DAOM:BR144</strain>
    </source>
</reference>
<keyword evidence="4" id="KW-1185">Reference proteome</keyword>
<dbReference type="PANTHER" id="PTHR11864">
    <property type="entry name" value="PRE-MRNA-PROCESSING PROTEIN PRP40"/>
    <property type="match status" value="1"/>
</dbReference>
<dbReference type="HOGENOM" id="CLU_426726_0_0_1"/>
<dbReference type="STRING" id="431595.K3WKM3"/>
<feature type="domain" description="WW" evidence="2">
    <location>
        <begin position="355"/>
        <end position="389"/>
    </location>
</feature>
<dbReference type="Pfam" id="PF00397">
    <property type="entry name" value="WW"/>
    <property type="match status" value="2"/>
</dbReference>
<dbReference type="PROSITE" id="PS50020">
    <property type="entry name" value="WW_DOMAIN_2"/>
    <property type="match status" value="3"/>
</dbReference>
<evidence type="ECO:0000259" key="2">
    <source>
        <dbReference type="PROSITE" id="PS50020"/>
    </source>
</evidence>
<dbReference type="EMBL" id="GL376633">
    <property type="status" value="NOT_ANNOTATED_CDS"/>
    <property type="molecule type" value="Genomic_DNA"/>
</dbReference>
<feature type="region of interest" description="Disordered" evidence="1">
    <location>
        <begin position="107"/>
        <end position="135"/>
    </location>
</feature>
<accession>K3WKM3</accession>
<dbReference type="AlphaFoldDB" id="K3WKM3"/>
<feature type="domain" description="WW" evidence="2">
    <location>
        <begin position="515"/>
        <end position="543"/>
    </location>
</feature>
<dbReference type="InterPro" id="IPR001202">
    <property type="entry name" value="WW_dom"/>
</dbReference>
<organism evidence="3 4">
    <name type="scientific">Globisporangium ultimum (strain ATCC 200006 / CBS 805.95 / DAOM BR144)</name>
    <name type="common">Pythium ultimum</name>
    <dbReference type="NCBI Taxonomy" id="431595"/>
    <lineage>
        <taxon>Eukaryota</taxon>
        <taxon>Sar</taxon>
        <taxon>Stramenopiles</taxon>
        <taxon>Oomycota</taxon>
        <taxon>Peronosporomycetes</taxon>
        <taxon>Pythiales</taxon>
        <taxon>Pythiaceae</taxon>
        <taxon>Globisporangium</taxon>
    </lineage>
</organism>
<dbReference type="PROSITE" id="PS01159">
    <property type="entry name" value="WW_DOMAIN_1"/>
    <property type="match status" value="2"/>
</dbReference>
<dbReference type="eggNOG" id="ENOG502T2US">
    <property type="taxonomic scope" value="Eukaryota"/>
</dbReference>
<protein>
    <recommendedName>
        <fullName evidence="2">WW domain-containing protein</fullName>
    </recommendedName>
</protein>
<feature type="region of interest" description="Disordered" evidence="1">
    <location>
        <begin position="288"/>
        <end position="313"/>
    </location>
</feature>
<name>K3WKM3_GLOUD</name>
<evidence type="ECO:0000256" key="1">
    <source>
        <dbReference type="SAM" id="MobiDB-lite"/>
    </source>
</evidence>
<feature type="region of interest" description="Disordered" evidence="1">
    <location>
        <begin position="591"/>
        <end position="642"/>
    </location>
</feature>
<feature type="domain" description="WW" evidence="2">
    <location>
        <begin position="568"/>
        <end position="596"/>
    </location>
</feature>
<dbReference type="InterPro" id="IPR039726">
    <property type="entry name" value="Prp40-like"/>
</dbReference>
<dbReference type="SUPFAM" id="SSF51045">
    <property type="entry name" value="WW domain"/>
    <property type="match status" value="3"/>
</dbReference>
<proteinExistence type="predicted"/>
<reference evidence="3" key="3">
    <citation type="submission" date="2015-02" db="UniProtKB">
        <authorList>
            <consortium name="EnsemblProtists"/>
        </authorList>
    </citation>
    <scope>IDENTIFICATION</scope>
    <source>
        <strain evidence="3">DAOM BR144</strain>
    </source>
</reference>
<dbReference type="VEuPathDB" id="FungiDB:PYU1_G005504"/>
<evidence type="ECO:0000313" key="3">
    <source>
        <dbReference type="EnsemblProtists" id="PYU1_T005515"/>
    </source>
</evidence>
<dbReference type="InParanoid" id="K3WKM3"/>
<dbReference type="PANTHER" id="PTHR11864:SF0">
    <property type="entry name" value="PRP40 PRE-MRNA PROCESSING FACTOR 40 HOMOLOG A (YEAST)"/>
    <property type="match status" value="1"/>
</dbReference>
<sequence length="642" mass="70805">MTLESELATCESANLVSDATHDSVVEGVTWQSVGSPDQHHEIQAAERIQRQYRCFIQRQLIVDQLKFFLNQHRRRTKKTSQRTSRNDALPAVTTTGAMVAEALMCVDEQQSSSTTPTETEVSSRGEEEDAQDEAHTLERVAVGNAVRDPRIAVEGLLEADAKAICREDPEAQASPTYEAGYNICVSTTEEEKSLVSAVLTASVEGDTTGNEETSSIHTNAQSDEQAPPLLHGTNQVWGLSNPASNTSDITDEAVGTASLKLADKRYASVLLAALAFDDNDALEMKQTPLENGSKDLPSCRNPADTGYGSKENDEASMRARAASLALAVLAFDDAEDEGFASNNCVVADDSATAATDAMTVWERYMNTETNKSYYYNPVTQISQWTRPEEDGVTVVDKALVAGGEGARSFSQLSLDDARYQSMLLESMGGWDKYLNVESTTTFYYHPERGEYLPQVDGYKEVDDAGAPWEFAHAKAQLLEPHEHVEAATASADMLREEEDSRDDSYSQSAEWGEEWQVFIDEATQQPFYYNSWTGESAWERPAIVQSNDYFQDNRAGDNGCASDCLTQWTMFIDDASGAPYYVNLDTHETSWERPGEISTGAGHGEDEEQEPAVDQQQSSHRHGDDQEDEEDEYVIRIDAQSA</sequence>
<dbReference type="Proteomes" id="UP000019132">
    <property type="component" value="Unassembled WGS sequence"/>
</dbReference>
<feature type="compositionally biased region" description="Low complexity" evidence="1">
    <location>
        <begin position="111"/>
        <end position="122"/>
    </location>
</feature>
<evidence type="ECO:0000313" key="4">
    <source>
        <dbReference type="Proteomes" id="UP000019132"/>
    </source>
</evidence>
<dbReference type="GO" id="GO:0003723">
    <property type="term" value="F:RNA binding"/>
    <property type="evidence" value="ECO:0007669"/>
    <property type="project" value="TreeGrafter"/>
</dbReference>
<dbReference type="GO" id="GO:0045292">
    <property type="term" value="P:mRNA cis splicing, via spliceosome"/>
    <property type="evidence" value="ECO:0007669"/>
    <property type="project" value="InterPro"/>
</dbReference>
<dbReference type="SMART" id="SM00456">
    <property type="entry name" value="WW"/>
    <property type="match status" value="3"/>
</dbReference>
<dbReference type="EnsemblProtists" id="PYU1_T005515">
    <property type="protein sequence ID" value="PYU1_T005515"/>
    <property type="gene ID" value="PYU1_G005504"/>
</dbReference>
<dbReference type="InterPro" id="IPR036020">
    <property type="entry name" value="WW_dom_sf"/>
</dbReference>